<keyword evidence="13" id="KW-1185">Reference proteome</keyword>
<keyword evidence="5 9" id="KW-1133">Transmembrane helix</keyword>
<gene>
    <name evidence="11" type="ORF">BN1708_013127</name>
    <name evidence="12" type="ORF">HYQ45_001257</name>
</gene>
<protein>
    <submittedName>
        <fullName evidence="12">Integral membrane protein sed5 like</fullName>
    </submittedName>
</protein>
<evidence type="ECO:0000256" key="7">
    <source>
        <dbReference type="ARBA" id="ARBA00023136"/>
    </source>
</evidence>
<keyword evidence="4 9" id="KW-0812">Transmembrane</keyword>
<reference evidence="12" key="2">
    <citation type="journal article" date="2021" name="Mol. Plant Pathol.">
        <title>A 20-kb lineage-specific genomic region tames virulence in pathogenic amphidiploid Verticillium longisporum.</title>
        <authorList>
            <person name="Harting R."/>
            <person name="Starke J."/>
            <person name="Kusch H."/>
            <person name="Poggeler S."/>
            <person name="Maurus I."/>
            <person name="Schluter R."/>
            <person name="Landesfeind M."/>
            <person name="Bulla I."/>
            <person name="Nowrousian M."/>
            <person name="de Jonge R."/>
            <person name="Stahlhut G."/>
            <person name="Hoff K.J."/>
            <person name="Asshauer K.P."/>
            <person name="Thurmer A."/>
            <person name="Stanke M."/>
            <person name="Daniel R."/>
            <person name="Morgenstern B."/>
            <person name="Thomma B.P.H.J."/>
            <person name="Kronstad J.W."/>
            <person name="Braus-Stromeyer S.A."/>
            <person name="Braus G.H."/>
        </authorList>
    </citation>
    <scope>NUCLEOTIDE SEQUENCE</scope>
    <source>
        <strain evidence="12">Vl32</strain>
    </source>
</reference>
<dbReference type="InterPro" id="IPR000727">
    <property type="entry name" value="T_SNARE_dom"/>
</dbReference>
<dbReference type="SMART" id="SM00397">
    <property type="entry name" value="t_SNARE"/>
    <property type="match status" value="1"/>
</dbReference>
<feature type="region of interest" description="Disordered" evidence="8">
    <location>
        <begin position="24"/>
        <end position="55"/>
    </location>
</feature>
<keyword evidence="3" id="KW-0813">Transport</keyword>
<evidence type="ECO:0000313" key="13">
    <source>
        <dbReference type="Proteomes" id="UP000044602"/>
    </source>
</evidence>
<feature type="compositionally biased region" description="Polar residues" evidence="8">
    <location>
        <begin position="24"/>
        <end position="43"/>
    </location>
</feature>
<dbReference type="FunFam" id="1.20.58.70:FF:000007">
    <property type="entry name" value="ER-golgi SNARE complex subunit"/>
    <property type="match status" value="1"/>
</dbReference>
<evidence type="ECO:0000256" key="9">
    <source>
        <dbReference type="SAM" id="Phobius"/>
    </source>
</evidence>
<evidence type="ECO:0000256" key="2">
    <source>
        <dbReference type="ARBA" id="ARBA00009063"/>
    </source>
</evidence>
<dbReference type="GO" id="GO:0005484">
    <property type="term" value="F:SNAP receptor activity"/>
    <property type="evidence" value="ECO:0007669"/>
    <property type="project" value="TreeGrafter"/>
</dbReference>
<evidence type="ECO:0000313" key="12">
    <source>
        <dbReference type="EMBL" id="KAG7142390.1"/>
    </source>
</evidence>
<dbReference type="Gene3D" id="1.20.58.70">
    <property type="match status" value="1"/>
</dbReference>
<organism evidence="11 13">
    <name type="scientific">Verticillium longisporum</name>
    <name type="common">Verticillium dahliae var. longisporum</name>
    <dbReference type="NCBI Taxonomy" id="100787"/>
    <lineage>
        <taxon>Eukaryota</taxon>
        <taxon>Fungi</taxon>
        <taxon>Dikarya</taxon>
        <taxon>Ascomycota</taxon>
        <taxon>Pezizomycotina</taxon>
        <taxon>Sordariomycetes</taxon>
        <taxon>Hypocreomycetidae</taxon>
        <taxon>Glomerellales</taxon>
        <taxon>Plectosphaerellaceae</taxon>
        <taxon>Verticillium</taxon>
    </lineage>
</organism>
<dbReference type="InterPro" id="IPR021538">
    <property type="entry name" value="Syntaxin-5_N"/>
</dbReference>
<feature type="transmembrane region" description="Helical" evidence="9">
    <location>
        <begin position="298"/>
        <end position="317"/>
    </location>
</feature>
<dbReference type="GO" id="GO:0006906">
    <property type="term" value="P:vesicle fusion"/>
    <property type="evidence" value="ECO:0007669"/>
    <property type="project" value="TreeGrafter"/>
</dbReference>
<sequence length="319" mass="35438">MAVASIQDRTSEFKSVLAQAQRRQASSKVGAQRRSLLTDQQKAAANGDGRPRRSDFARQAAQIGRSITGTMGKLEKLATLARRRTLFDDRPVEINELTFIIKQDLSSINQQISQLQALTRTQHPKADQEGEHNKNVVFLLQGKLTDVSANFKDVLEERTKNIQASRSRTDNFISSVGQHTQPPIQQSASPLYGTPNRGTPSPGADLLSLNPASDQQLLMMEEAQPQNSYINQRGEAIEAIEKTIGELGSIFGQLATMVSEQSEMIQRIDANTEDVIDNVEGAQKELLKYWGRVSSNRWLVAKMFGVLMIFFLLWVLIAG</sequence>
<dbReference type="AlphaFoldDB" id="A0A0G4LIE4"/>
<dbReference type="OrthoDB" id="421009at2759"/>
<dbReference type="PANTHER" id="PTHR19957:SF3">
    <property type="entry name" value="SYNTAXIN-5"/>
    <property type="match status" value="1"/>
</dbReference>
<evidence type="ECO:0000256" key="1">
    <source>
        <dbReference type="ARBA" id="ARBA00004211"/>
    </source>
</evidence>
<dbReference type="CDD" id="cd15844">
    <property type="entry name" value="SNARE_syntaxin5"/>
    <property type="match status" value="1"/>
</dbReference>
<feature type="domain" description="T-SNARE coiled-coil homology" evidence="10">
    <location>
        <begin position="227"/>
        <end position="289"/>
    </location>
</feature>
<evidence type="ECO:0000256" key="6">
    <source>
        <dbReference type="ARBA" id="ARBA00023054"/>
    </source>
</evidence>
<keyword evidence="6" id="KW-0175">Coiled coil</keyword>
<feature type="region of interest" description="Disordered" evidence="8">
    <location>
        <begin position="176"/>
        <end position="204"/>
    </location>
</feature>
<dbReference type="Proteomes" id="UP000689129">
    <property type="component" value="Unassembled WGS sequence"/>
</dbReference>
<dbReference type="SMR" id="A0A0G4LIE4"/>
<evidence type="ECO:0000256" key="8">
    <source>
        <dbReference type="SAM" id="MobiDB-lite"/>
    </source>
</evidence>
<evidence type="ECO:0000256" key="3">
    <source>
        <dbReference type="ARBA" id="ARBA00022448"/>
    </source>
</evidence>
<dbReference type="EMBL" id="JAEMWZ010000019">
    <property type="protein sequence ID" value="KAG7142390.1"/>
    <property type="molecule type" value="Genomic_DNA"/>
</dbReference>
<dbReference type="STRING" id="100787.A0A0G4LIE4"/>
<evidence type="ECO:0000313" key="11">
    <source>
        <dbReference type="EMBL" id="CRK21470.1"/>
    </source>
</evidence>
<comment type="similarity">
    <text evidence="2">Belongs to the syntaxin family.</text>
</comment>
<evidence type="ECO:0000259" key="10">
    <source>
        <dbReference type="PROSITE" id="PS50192"/>
    </source>
</evidence>
<dbReference type="GO" id="GO:0006888">
    <property type="term" value="P:endoplasmic reticulum to Golgi vesicle-mediated transport"/>
    <property type="evidence" value="ECO:0007669"/>
    <property type="project" value="TreeGrafter"/>
</dbReference>
<keyword evidence="7 9" id="KW-0472">Membrane</keyword>
<dbReference type="Proteomes" id="UP000044602">
    <property type="component" value="Unassembled WGS sequence"/>
</dbReference>
<dbReference type="InterPro" id="IPR045242">
    <property type="entry name" value="Syntaxin"/>
</dbReference>
<evidence type="ECO:0000256" key="4">
    <source>
        <dbReference type="ARBA" id="ARBA00022692"/>
    </source>
</evidence>
<dbReference type="EMBL" id="CVQH01012780">
    <property type="protein sequence ID" value="CRK21470.1"/>
    <property type="molecule type" value="Genomic_DNA"/>
</dbReference>
<dbReference type="GO" id="GO:0000139">
    <property type="term" value="C:Golgi membrane"/>
    <property type="evidence" value="ECO:0007669"/>
    <property type="project" value="TreeGrafter"/>
</dbReference>
<name>A0A0G4LIE4_VERLO</name>
<accession>A0A0G4LIE4</accession>
<feature type="compositionally biased region" description="Polar residues" evidence="8">
    <location>
        <begin position="176"/>
        <end position="189"/>
    </location>
</feature>
<dbReference type="PROSITE" id="PS50192">
    <property type="entry name" value="T_SNARE"/>
    <property type="match status" value="1"/>
</dbReference>
<dbReference type="SUPFAM" id="SSF47661">
    <property type="entry name" value="t-snare proteins"/>
    <property type="match status" value="1"/>
</dbReference>
<dbReference type="GO" id="GO:0048278">
    <property type="term" value="P:vesicle docking"/>
    <property type="evidence" value="ECO:0007669"/>
    <property type="project" value="TreeGrafter"/>
</dbReference>
<reference evidence="11 13" key="1">
    <citation type="submission" date="2015-05" db="EMBL/GenBank/DDBJ databases">
        <authorList>
            <person name="Wang D.B."/>
            <person name="Wang M."/>
        </authorList>
    </citation>
    <scope>NUCLEOTIDE SEQUENCE [LARGE SCALE GENOMIC DNA]</scope>
    <source>
        <strain evidence="11">VL1</strain>
    </source>
</reference>
<dbReference type="Pfam" id="PF11416">
    <property type="entry name" value="Syntaxin-5_N"/>
    <property type="match status" value="1"/>
</dbReference>
<dbReference type="InterPro" id="IPR010989">
    <property type="entry name" value="SNARE"/>
</dbReference>
<dbReference type="GO" id="GO:0000149">
    <property type="term" value="F:SNARE binding"/>
    <property type="evidence" value="ECO:0007669"/>
    <property type="project" value="TreeGrafter"/>
</dbReference>
<dbReference type="PANTHER" id="PTHR19957">
    <property type="entry name" value="SYNTAXIN"/>
    <property type="match status" value="1"/>
</dbReference>
<evidence type="ECO:0000256" key="5">
    <source>
        <dbReference type="ARBA" id="ARBA00022989"/>
    </source>
</evidence>
<dbReference type="GO" id="GO:0031201">
    <property type="term" value="C:SNARE complex"/>
    <property type="evidence" value="ECO:0007669"/>
    <property type="project" value="TreeGrafter"/>
</dbReference>
<dbReference type="GO" id="GO:0006886">
    <property type="term" value="P:intracellular protein transport"/>
    <property type="evidence" value="ECO:0007669"/>
    <property type="project" value="TreeGrafter"/>
</dbReference>
<dbReference type="Pfam" id="PF05739">
    <property type="entry name" value="SNARE"/>
    <property type="match status" value="1"/>
</dbReference>
<proteinExistence type="inferred from homology"/>
<comment type="subcellular location">
    <subcellularLocation>
        <location evidence="1">Membrane</location>
        <topology evidence="1">Single-pass type IV membrane protein</topology>
    </subcellularLocation>
</comment>